<evidence type="ECO:0000313" key="1">
    <source>
        <dbReference type="EMBL" id="PES93958.1"/>
    </source>
</evidence>
<accession>A0A2B2GPM9</accession>
<proteinExistence type="predicted"/>
<dbReference type="EMBL" id="NTZF01000022">
    <property type="protein sequence ID" value="PES93958.1"/>
    <property type="molecule type" value="Genomic_DNA"/>
</dbReference>
<name>A0A2B2GPM9_BACCE</name>
<gene>
    <name evidence="1" type="ORF">CN491_19600</name>
</gene>
<dbReference type="AlphaFoldDB" id="A0A2B2GPM9"/>
<evidence type="ECO:0000313" key="2">
    <source>
        <dbReference type="Proteomes" id="UP000220900"/>
    </source>
</evidence>
<dbReference type="Proteomes" id="UP000220900">
    <property type="component" value="Unassembled WGS sequence"/>
</dbReference>
<protein>
    <submittedName>
        <fullName evidence="1">Uncharacterized protein</fullName>
    </submittedName>
</protein>
<comment type="caution">
    <text evidence="1">The sequence shown here is derived from an EMBL/GenBank/DDBJ whole genome shotgun (WGS) entry which is preliminary data.</text>
</comment>
<sequence>METVIKNEKSQFELNNQVTIMTKSGVRTRVDIGGKDIHGKIELIELKSSPTAPLTKNQKKAFPEIEESGAVIRSKNKPPFEYLEEIPPTKVNVIRKKE</sequence>
<organism evidence="1 2">
    <name type="scientific">Bacillus cereus</name>
    <dbReference type="NCBI Taxonomy" id="1396"/>
    <lineage>
        <taxon>Bacteria</taxon>
        <taxon>Bacillati</taxon>
        <taxon>Bacillota</taxon>
        <taxon>Bacilli</taxon>
        <taxon>Bacillales</taxon>
        <taxon>Bacillaceae</taxon>
        <taxon>Bacillus</taxon>
        <taxon>Bacillus cereus group</taxon>
    </lineage>
</organism>
<reference evidence="1 2" key="1">
    <citation type="submission" date="2017-09" db="EMBL/GenBank/DDBJ databases">
        <title>Large-scale bioinformatics analysis of Bacillus genomes uncovers conserved roles of natural products in bacterial physiology.</title>
        <authorList>
            <consortium name="Agbiome Team Llc"/>
            <person name="Bleich R.M."/>
            <person name="Grubbs K.J."/>
            <person name="Santa Maria K.C."/>
            <person name="Allen S.E."/>
            <person name="Farag S."/>
            <person name="Shank E.A."/>
            <person name="Bowers A."/>
        </authorList>
    </citation>
    <scope>NUCLEOTIDE SEQUENCE [LARGE SCALE GENOMIC DNA]</scope>
    <source>
        <strain evidence="1 2">AFS002368</strain>
    </source>
</reference>